<sequence>MDNIPNCSTYGKLRFDESGKNKLGETAEINSNGSGFINTNRNLWGSWIGFNAQLIIDEQGLINFQSEFINSLNWKIVYQPEDSMITI</sequence>
<proteinExistence type="predicted"/>
<dbReference type="Gene3D" id="3.10.450.50">
    <property type="match status" value="1"/>
</dbReference>
<evidence type="ECO:0000313" key="1">
    <source>
        <dbReference type="EMBL" id="KAH3675153.1"/>
    </source>
</evidence>
<dbReference type="SUPFAM" id="SSF54427">
    <property type="entry name" value="NTF2-like"/>
    <property type="match status" value="1"/>
</dbReference>
<organism evidence="1 2">
    <name type="scientific">Wickerhamomyces mucosus</name>
    <dbReference type="NCBI Taxonomy" id="1378264"/>
    <lineage>
        <taxon>Eukaryota</taxon>
        <taxon>Fungi</taxon>
        <taxon>Dikarya</taxon>
        <taxon>Ascomycota</taxon>
        <taxon>Saccharomycotina</taxon>
        <taxon>Saccharomycetes</taxon>
        <taxon>Phaffomycetales</taxon>
        <taxon>Wickerhamomycetaceae</taxon>
        <taxon>Wickerhamomyces</taxon>
    </lineage>
</organism>
<dbReference type="InterPro" id="IPR032710">
    <property type="entry name" value="NTF2-like_dom_sf"/>
</dbReference>
<dbReference type="Proteomes" id="UP000769528">
    <property type="component" value="Unassembled WGS sequence"/>
</dbReference>
<dbReference type="Pfam" id="PF10429">
    <property type="entry name" value="Mtr2"/>
    <property type="match status" value="1"/>
</dbReference>
<accession>A0A9P8TD68</accession>
<comment type="caution">
    <text evidence="1">The sequence shown here is derived from an EMBL/GenBank/DDBJ whole genome shotgun (WGS) entry which is preliminary data.</text>
</comment>
<dbReference type="AlphaFoldDB" id="A0A9P8TD68"/>
<gene>
    <name evidence="1" type="ORF">WICMUC_002809</name>
</gene>
<dbReference type="EMBL" id="JAEUBF010000781">
    <property type="protein sequence ID" value="KAH3675153.1"/>
    <property type="molecule type" value="Genomic_DNA"/>
</dbReference>
<reference evidence="1" key="2">
    <citation type="submission" date="2021-01" db="EMBL/GenBank/DDBJ databases">
        <authorList>
            <person name="Schikora-Tamarit M.A."/>
        </authorList>
    </citation>
    <scope>NUCLEOTIDE SEQUENCE</scope>
    <source>
        <strain evidence="1">CBS6341</strain>
    </source>
</reference>
<keyword evidence="2" id="KW-1185">Reference proteome</keyword>
<dbReference type="OrthoDB" id="25408at2759"/>
<reference evidence="1" key="1">
    <citation type="journal article" date="2021" name="Open Biol.">
        <title>Shared evolutionary footprints suggest mitochondrial oxidative damage underlies multiple complex I losses in fungi.</title>
        <authorList>
            <person name="Schikora-Tamarit M.A."/>
            <person name="Marcet-Houben M."/>
            <person name="Nosek J."/>
            <person name="Gabaldon T."/>
        </authorList>
    </citation>
    <scope>NUCLEOTIDE SEQUENCE</scope>
    <source>
        <strain evidence="1">CBS6341</strain>
    </source>
</reference>
<evidence type="ECO:0000313" key="2">
    <source>
        <dbReference type="Proteomes" id="UP000769528"/>
    </source>
</evidence>
<dbReference type="InterPro" id="IPR019488">
    <property type="entry name" value="Nucl_pore_RNA_shuttling_Mtr2"/>
</dbReference>
<protein>
    <submittedName>
        <fullName evidence="1">Uncharacterized protein</fullName>
    </submittedName>
</protein>
<name>A0A9P8TD68_9ASCO</name>